<dbReference type="GO" id="GO:0003723">
    <property type="term" value="F:RNA binding"/>
    <property type="evidence" value="ECO:0007669"/>
    <property type="project" value="TreeGrafter"/>
</dbReference>
<feature type="compositionally biased region" description="Polar residues" evidence="3">
    <location>
        <begin position="267"/>
        <end position="276"/>
    </location>
</feature>
<reference evidence="5" key="1">
    <citation type="submission" date="2025-08" db="UniProtKB">
        <authorList>
            <consortium name="RefSeq"/>
        </authorList>
    </citation>
    <scope>IDENTIFICATION</scope>
</reference>
<keyword evidence="4" id="KW-1185">Reference proteome</keyword>
<dbReference type="PANTHER" id="PTHR21551:SF0">
    <property type="entry name" value="PROTEIN ASSOCIATED WITH TOPO II RELATED-1, ISOFORM A"/>
    <property type="match status" value="1"/>
</dbReference>
<sequence length="817" mass="89483">MEGLEVEDDNANPGMGFDGFDGVRQPGVKFDASQYAFFNKGSVEEVELGGLEEDDYIGNDGFANLDDEDFSFSAIGDREECEAFGTLSDMDDLASTFSKLNRVVSDARGVGVIGYRGSISRESSSTADGTRELDLNLLDQQVFDAENAHDGNRWSLPHPSKLSLADSKPISRTSSYPQQPQQENDISEPIIFPKSAFISYPPPGGRLQVPPNQSHQPSISSPHGGMQIPFSAPNFSHFSGSQHHLAGMPHGLPHSGNIAQFAPAGHSASSQQQNHWLNKANPFPGERPNLLLQQQFPHPNGLMSSELLLHQQNRLHHMQPPIPHFSQLQPQLFSPHLSQPQPQMMNNFEAMVGTNNIRDQRMKLALRGRQNLWFPPQGSEGSNSKSESVWPKFRSQYMSADEIESILRMQHAATHSSDPYVDDYYHQACLAKKSAGSRLKHHFCPSTIRDSSRARTNNEPHAYLQVDALGRISFSSIRRPRPLLEVGSLSNSGDVLDQQSSVKPLEQEPMLAARIAIEDGLCLLLDVDDIDRMLQFNPSQDIGSQLKRKRQVLLEGLAASLQLVDPLGPGKAGHSVGLSPKDDLVFLRLVSLPKGRKLLSRYLQLLFPGSELTRVVSMAVFRHLRFLFGGLPSDAGAAQTTINLAKMVSSCVQGMDLSALSACLAAVVCSLEQPPLRPLGSSAGDGASMIIKSVLERATELLTDNQAASKYTIANRNLWQASFDTFFGLLTKYCLGKYETIMQSLLIQAPNVSAISSEATRAISREMPVELLRASLPHTDEQQRKQLLDFAQRSMPVTGVNANGSSAGSMTSESVPS</sequence>
<dbReference type="GeneID" id="120263370"/>
<dbReference type="Proteomes" id="UP001515500">
    <property type="component" value="Chromosome 6"/>
</dbReference>
<organism evidence="4 5">
    <name type="scientific">Dioscorea cayennensis subsp. rotundata</name>
    <name type="common">White Guinea yam</name>
    <name type="synonym">Dioscorea rotundata</name>
    <dbReference type="NCBI Taxonomy" id="55577"/>
    <lineage>
        <taxon>Eukaryota</taxon>
        <taxon>Viridiplantae</taxon>
        <taxon>Streptophyta</taxon>
        <taxon>Embryophyta</taxon>
        <taxon>Tracheophyta</taxon>
        <taxon>Spermatophyta</taxon>
        <taxon>Magnoliopsida</taxon>
        <taxon>Liliopsida</taxon>
        <taxon>Dioscoreales</taxon>
        <taxon>Dioscoreaceae</taxon>
        <taxon>Dioscorea</taxon>
    </lineage>
</organism>
<dbReference type="GO" id="GO:0000290">
    <property type="term" value="P:deadenylation-dependent decapping of nuclear-transcribed mRNA"/>
    <property type="evidence" value="ECO:0007669"/>
    <property type="project" value="InterPro"/>
</dbReference>
<feature type="region of interest" description="Disordered" evidence="3">
    <location>
        <begin position="149"/>
        <end position="188"/>
    </location>
</feature>
<evidence type="ECO:0000256" key="2">
    <source>
        <dbReference type="ARBA" id="ARBA00022490"/>
    </source>
</evidence>
<evidence type="ECO:0000313" key="4">
    <source>
        <dbReference type="Proteomes" id="UP001515500"/>
    </source>
</evidence>
<evidence type="ECO:0000313" key="5">
    <source>
        <dbReference type="RefSeq" id="XP_039127171.1"/>
    </source>
</evidence>
<feature type="compositionally biased region" description="Polar residues" evidence="3">
    <location>
        <begin position="210"/>
        <end position="221"/>
    </location>
</feature>
<gene>
    <name evidence="5" type="primary">LOC120263370</name>
</gene>
<dbReference type="PANTHER" id="PTHR21551">
    <property type="entry name" value="TOPOISOMERASE II-ASSOCIATED PROTEIN PAT1"/>
    <property type="match status" value="1"/>
</dbReference>
<proteinExistence type="predicted"/>
<dbReference type="AlphaFoldDB" id="A0AB40BKP4"/>
<accession>A0AB40BKP4</accession>
<evidence type="ECO:0000256" key="3">
    <source>
        <dbReference type="SAM" id="MobiDB-lite"/>
    </source>
</evidence>
<name>A0AB40BKP4_DIOCR</name>
<dbReference type="RefSeq" id="XP_039127171.1">
    <property type="nucleotide sequence ID" value="XM_039271237.1"/>
</dbReference>
<protein>
    <submittedName>
        <fullName evidence="5">Protein PAT1 homolog</fullName>
    </submittedName>
</protein>
<feature type="region of interest" description="Disordered" evidence="3">
    <location>
        <begin position="201"/>
        <end position="222"/>
    </location>
</feature>
<dbReference type="InterPro" id="IPR039900">
    <property type="entry name" value="Pat1-like"/>
</dbReference>
<keyword evidence="2" id="KW-0963">Cytoplasm</keyword>
<evidence type="ECO:0000256" key="1">
    <source>
        <dbReference type="ARBA" id="ARBA00004201"/>
    </source>
</evidence>
<dbReference type="GO" id="GO:0033962">
    <property type="term" value="P:P-body assembly"/>
    <property type="evidence" value="ECO:0007669"/>
    <property type="project" value="TreeGrafter"/>
</dbReference>
<feature type="compositionally biased region" description="Polar residues" evidence="3">
    <location>
        <begin position="170"/>
        <end position="184"/>
    </location>
</feature>
<dbReference type="GO" id="GO:0000932">
    <property type="term" value="C:P-body"/>
    <property type="evidence" value="ECO:0007669"/>
    <property type="project" value="UniProtKB-SubCell"/>
</dbReference>
<feature type="region of interest" description="Disordered" evidence="3">
    <location>
        <begin position="250"/>
        <end position="289"/>
    </location>
</feature>
<comment type="subcellular location">
    <subcellularLocation>
        <location evidence="1">Cytoplasm</location>
        <location evidence="1">P-body</location>
    </subcellularLocation>
</comment>